<evidence type="ECO:0000313" key="1">
    <source>
        <dbReference type="EMBL" id="QDH91827.1"/>
    </source>
</evidence>
<dbReference type="RefSeq" id="YP_010059841.1">
    <property type="nucleotide sequence ID" value="NC_054727.1"/>
</dbReference>
<organism evidence="1 2">
    <name type="scientific">Mycobacterium phage Phrappuccino</name>
    <dbReference type="NCBI Taxonomy" id="2591223"/>
    <lineage>
        <taxon>Viruses</taxon>
        <taxon>Duplodnaviria</taxon>
        <taxon>Heunggongvirae</taxon>
        <taxon>Uroviricota</taxon>
        <taxon>Caudoviricetes</taxon>
        <taxon>Phrappuccinovirus</taxon>
        <taxon>Phrappuccinovirus phrappuccino</taxon>
        <taxon>Phreappuccinovirus Phrappuccino</taxon>
    </lineage>
</organism>
<reference evidence="1 2" key="1">
    <citation type="submission" date="2019-05" db="EMBL/GenBank/DDBJ databases">
        <authorList>
            <person name="Pope W.H."/>
            <person name="Garlena R.A."/>
            <person name="Russell D.A."/>
            <person name="Jacobs-Sera D."/>
            <person name="Hatfull G.F."/>
        </authorList>
    </citation>
    <scope>NUCLEOTIDE SEQUENCE [LARGE SCALE GENOMIC DNA]</scope>
</reference>
<protein>
    <submittedName>
        <fullName evidence="1">Uncharacterized protein</fullName>
    </submittedName>
</protein>
<dbReference type="GeneID" id="64767073"/>
<keyword evidence="2" id="KW-1185">Reference proteome</keyword>
<dbReference type="EMBL" id="MK937592">
    <property type="protein sequence ID" value="QDH91827.1"/>
    <property type="molecule type" value="Genomic_DNA"/>
</dbReference>
<name>A0A514DE05_9CAUD</name>
<sequence length="65" mass="7001">MVSTSQAVKTTVRAEADKGKDGLSIRDIERFCAQAREAGFSGEDIPISNVELGLQHLALVREDAV</sequence>
<accession>A0A514DE05</accession>
<dbReference type="Proteomes" id="UP000316777">
    <property type="component" value="Segment"/>
</dbReference>
<evidence type="ECO:0000313" key="2">
    <source>
        <dbReference type="Proteomes" id="UP000316777"/>
    </source>
</evidence>
<gene>
    <name evidence="1" type="primary">152</name>
    <name evidence="1" type="ORF">SEA_PHRAPPUCCINO_152</name>
</gene>
<dbReference type="KEGG" id="vg:64767073"/>
<proteinExistence type="predicted"/>